<reference evidence="7 8" key="1">
    <citation type="submission" date="2016-10" db="EMBL/GenBank/DDBJ databases">
        <title>Complete Genome Sequence of Peptococcaceae strain DCMF.</title>
        <authorList>
            <person name="Edwards R.J."/>
            <person name="Holland S.I."/>
            <person name="Deshpande N.P."/>
            <person name="Wong Y.K."/>
            <person name="Ertan H."/>
            <person name="Manefield M."/>
            <person name="Russell T.L."/>
            <person name="Lee M.J."/>
        </authorList>
    </citation>
    <scope>NUCLEOTIDE SEQUENCE [LARGE SCALE GENOMIC DNA]</scope>
    <source>
        <strain evidence="7 8">DCMF</strain>
    </source>
</reference>
<keyword evidence="4 6" id="KW-1133">Transmembrane helix</keyword>
<dbReference type="PANTHER" id="PTHR32196">
    <property type="entry name" value="ABC TRANSPORTER PERMEASE PROTEIN YPHD-RELATED-RELATED"/>
    <property type="match status" value="1"/>
</dbReference>
<keyword evidence="3 6" id="KW-0812">Transmembrane</keyword>
<protein>
    <submittedName>
        <fullName evidence="7">ABC transporter permease</fullName>
    </submittedName>
</protein>
<feature type="transmembrane region" description="Helical" evidence="6">
    <location>
        <begin position="6"/>
        <end position="25"/>
    </location>
</feature>
<sequence>MYVTIFLGTIEQGLLWSIMVLGLYMTFRVLDYADLTVDGSFALGAAVAARLIFGGHDPWTATLLAIVAGAVAGMITGILHTQFRIAPLLSGILSMIALYSINLRIMGKANISLLRLDTVMSKITAIGVPEQWAVLVIGVLVAVLAVVILWLFLNTEMGFAMRATGDNAQMIRSLGVNTNRIKIIGLSLSNALVALSGALVAQYQSFADVGMGIGTIVVGLASVIIGEVLFGTKSIMRTLIAVVLGSLVYRIVVAVVLQLGLNPTDLRLFTALIVTVALASPILKGKVQSWVASGKGEKSA</sequence>
<keyword evidence="5 6" id="KW-0472">Membrane</keyword>
<dbReference type="Proteomes" id="UP000323521">
    <property type="component" value="Chromosome"/>
</dbReference>
<dbReference type="GO" id="GO:0022857">
    <property type="term" value="F:transmembrane transporter activity"/>
    <property type="evidence" value="ECO:0007669"/>
    <property type="project" value="InterPro"/>
</dbReference>
<feature type="transmembrane region" description="Helical" evidence="6">
    <location>
        <begin position="86"/>
        <end position="106"/>
    </location>
</feature>
<feature type="transmembrane region" description="Helical" evidence="6">
    <location>
        <begin position="132"/>
        <end position="153"/>
    </location>
</feature>
<accession>A0A3G1L0N0</accession>
<dbReference type="GO" id="GO:0005886">
    <property type="term" value="C:plasma membrane"/>
    <property type="evidence" value="ECO:0007669"/>
    <property type="project" value="UniProtKB-SubCell"/>
</dbReference>
<evidence type="ECO:0000313" key="8">
    <source>
        <dbReference type="Proteomes" id="UP000323521"/>
    </source>
</evidence>
<gene>
    <name evidence="7" type="ORF">DCMF_28770</name>
</gene>
<keyword evidence="8" id="KW-1185">Reference proteome</keyword>
<dbReference type="OrthoDB" id="9778389at2"/>
<evidence type="ECO:0000256" key="2">
    <source>
        <dbReference type="ARBA" id="ARBA00022475"/>
    </source>
</evidence>
<evidence type="ECO:0000313" key="7">
    <source>
        <dbReference type="EMBL" id="ATW28220.1"/>
    </source>
</evidence>
<evidence type="ECO:0000256" key="4">
    <source>
        <dbReference type="ARBA" id="ARBA00022989"/>
    </source>
</evidence>
<evidence type="ECO:0000256" key="1">
    <source>
        <dbReference type="ARBA" id="ARBA00004651"/>
    </source>
</evidence>
<feature type="transmembrane region" description="Helical" evidence="6">
    <location>
        <begin position="183"/>
        <end position="203"/>
    </location>
</feature>
<feature type="transmembrane region" description="Helical" evidence="6">
    <location>
        <begin position="59"/>
        <end position="79"/>
    </location>
</feature>
<dbReference type="PANTHER" id="PTHR32196:SF69">
    <property type="entry name" value="BRANCHED-CHAIN AMINO ACID TRANSPORT SYSTEM, PERMEASE PROTEIN"/>
    <property type="match status" value="1"/>
</dbReference>
<dbReference type="RefSeq" id="WP_148137631.1">
    <property type="nucleotide sequence ID" value="NZ_CP017634.1"/>
</dbReference>
<evidence type="ECO:0000256" key="5">
    <source>
        <dbReference type="ARBA" id="ARBA00023136"/>
    </source>
</evidence>
<dbReference type="InterPro" id="IPR001851">
    <property type="entry name" value="ABC_transp_permease"/>
</dbReference>
<name>A0A3G1L0N0_FORW1</name>
<dbReference type="KEGG" id="fwa:DCMF_28770"/>
<dbReference type="CDD" id="cd06574">
    <property type="entry name" value="TM_PBP1_branched-chain-AA_like"/>
    <property type="match status" value="1"/>
</dbReference>
<dbReference type="Pfam" id="PF02653">
    <property type="entry name" value="BPD_transp_2"/>
    <property type="match status" value="1"/>
</dbReference>
<keyword evidence="2" id="KW-1003">Cell membrane</keyword>
<organism evidence="7 8">
    <name type="scientific">Formimonas warabiya</name>
    <dbReference type="NCBI Taxonomy" id="1761012"/>
    <lineage>
        <taxon>Bacteria</taxon>
        <taxon>Bacillati</taxon>
        <taxon>Bacillota</taxon>
        <taxon>Clostridia</taxon>
        <taxon>Eubacteriales</taxon>
        <taxon>Peptococcaceae</taxon>
        <taxon>Candidatus Formimonas</taxon>
    </lineage>
</organism>
<evidence type="ECO:0000256" key="3">
    <source>
        <dbReference type="ARBA" id="ARBA00022692"/>
    </source>
</evidence>
<feature type="transmembrane region" description="Helical" evidence="6">
    <location>
        <begin position="239"/>
        <end position="260"/>
    </location>
</feature>
<dbReference type="AlphaFoldDB" id="A0A3G1L0N0"/>
<feature type="transmembrane region" description="Helical" evidence="6">
    <location>
        <begin position="266"/>
        <end position="283"/>
    </location>
</feature>
<evidence type="ECO:0000256" key="6">
    <source>
        <dbReference type="SAM" id="Phobius"/>
    </source>
</evidence>
<proteinExistence type="predicted"/>
<dbReference type="EMBL" id="CP017634">
    <property type="protein sequence ID" value="ATW28220.1"/>
    <property type="molecule type" value="Genomic_DNA"/>
</dbReference>
<comment type="subcellular location">
    <subcellularLocation>
        <location evidence="1">Cell membrane</location>
        <topology evidence="1">Multi-pass membrane protein</topology>
    </subcellularLocation>
</comment>
<feature type="transmembrane region" description="Helical" evidence="6">
    <location>
        <begin position="209"/>
        <end position="230"/>
    </location>
</feature>